<dbReference type="InterPro" id="IPR007484">
    <property type="entry name" value="Peptidase_M28"/>
</dbReference>
<evidence type="ECO:0000313" key="2">
    <source>
        <dbReference type="EMBL" id="MFC5293199.1"/>
    </source>
</evidence>
<dbReference type="InterPro" id="IPR039373">
    <property type="entry name" value="Peptidase_M28B"/>
</dbReference>
<dbReference type="PANTHER" id="PTHR10404">
    <property type="entry name" value="N-ACETYLATED-ALPHA-LINKED ACIDIC DIPEPTIDASE"/>
    <property type="match status" value="1"/>
</dbReference>
<sequence>MKNLLIDRLASEVRTVELMSHMREFARWIKLSGTPEEEKAFRYIDKKLTSYGFRTQTILHDAYISLPGDASIEIDGRIIACITHSHARPSAQGGTNGDVIYVGECGPADIEGRDLKGRILLIDGMAVPQAAYLASRAGAIGQIHITPDDYLHEMCVSPIWGSPSVETLDRLPSTVITTISRADGAELRDRLSRGERVSATLHAQVDTGWRQTPILVADLDGPNGAADPFVLFAAHVDTWHYGVMDNGGANATMLEVARICAQHSDSWRRGIRLCFWSGHSHGRYSGSTWYADQNWAELERRCALHVNIDSTGGRGATIVSNTGAAPELRQFASDIIAAETGQSFAGRRVGRQGDQSFWGIGVPTMFGSLSHQPRPEGHQGHHLHLGWWWHTPGDTLDNIDEAILARDTRIYLRTVWRLLTDPVLPFDYGTHLDDLATELGAIAPRLAEDCPVDALIEETARLREAISTMMAHAADADAVQAERLNRALMAISRSLVPVESSTGDRFGHDPALSQPAWPALQPLRALSKTQVNSDEACFSVVSAVRARNRVAYALREAKAVCERFMANKT</sequence>
<dbReference type="SUPFAM" id="SSF52025">
    <property type="entry name" value="PA domain"/>
    <property type="match status" value="1"/>
</dbReference>
<dbReference type="SUPFAM" id="SSF53187">
    <property type="entry name" value="Zn-dependent exopeptidases"/>
    <property type="match status" value="1"/>
</dbReference>
<dbReference type="Gene3D" id="3.40.630.10">
    <property type="entry name" value="Zn peptidases"/>
    <property type="match status" value="1"/>
</dbReference>
<reference evidence="3" key="1">
    <citation type="journal article" date="2019" name="Int. J. Syst. Evol. Microbiol.">
        <title>The Global Catalogue of Microorganisms (GCM) 10K type strain sequencing project: providing services to taxonomists for standard genome sequencing and annotation.</title>
        <authorList>
            <consortium name="The Broad Institute Genomics Platform"/>
            <consortium name="The Broad Institute Genome Sequencing Center for Infectious Disease"/>
            <person name="Wu L."/>
            <person name="Ma J."/>
        </authorList>
    </citation>
    <scope>NUCLEOTIDE SEQUENCE [LARGE SCALE GENOMIC DNA]</scope>
    <source>
        <strain evidence="3">CGMCC 1.15643</strain>
    </source>
</reference>
<feature type="domain" description="Peptidase M28" evidence="1">
    <location>
        <begin position="216"/>
        <end position="412"/>
    </location>
</feature>
<organism evidence="2 3">
    <name type="scientific">Bosea minatitlanensis</name>
    <dbReference type="NCBI Taxonomy" id="128782"/>
    <lineage>
        <taxon>Bacteria</taxon>
        <taxon>Pseudomonadati</taxon>
        <taxon>Pseudomonadota</taxon>
        <taxon>Alphaproteobacteria</taxon>
        <taxon>Hyphomicrobiales</taxon>
        <taxon>Boseaceae</taxon>
        <taxon>Bosea</taxon>
    </lineage>
</organism>
<keyword evidence="3" id="KW-1185">Reference proteome</keyword>
<dbReference type="Proteomes" id="UP001595976">
    <property type="component" value="Unassembled WGS sequence"/>
</dbReference>
<name>A0ABW0F1B6_9HYPH</name>
<dbReference type="Gene3D" id="3.50.30.30">
    <property type="match status" value="1"/>
</dbReference>
<accession>A0ABW0F1B6</accession>
<dbReference type="PANTHER" id="PTHR10404:SF46">
    <property type="entry name" value="VACUOLAR PROTEIN SORTING-ASSOCIATED PROTEIN 70"/>
    <property type="match status" value="1"/>
</dbReference>
<protein>
    <submittedName>
        <fullName evidence="2">M28 family peptidase</fullName>
    </submittedName>
</protein>
<dbReference type="InterPro" id="IPR046450">
    <property type="entry name" value="PA_dom_sf"/>
</dbReference>
<dbReference type="CDD" id="cd00538">
    <property type="entry name" value="PA"/>
    <property type="match status" value="1"/>
</dbReference>
<evidence type="ECO:0000259" key="1">
    <source>
        <dbReference type="Pfam" id="PF04389"/>
    </source>
</evidence>
<evidence type="ECO:0000313" key="3">
    <source>
        <dbReference type="Proteomes" id="UP001595976"/>
    </source>
</evidence>
<dbReference type="Pfam" id="PF04389">
    <property type="entry name" value="Peptidase_M28"/>
    <property type="match status" value="1"/>
</dbReference>
<comment type="caution">
    <text evidence="2">The sequence shown here is derived from an EMBL/GenBank/DDBJ whole genome shotgun (WGS) entry which is preliminary data.</text>
</comment>
<dbReference type="RefSeq" id="WP_260348969.1">
    <property type="nucleotide sequence ID" value="NZ_JAOAOS010000006.1"/>
</dbReference>
<dbReference type="EMBL" id="JBHSLI010000003">
    <property type="protein sequence ID" value="MFC5293199.1"/>
    <property type="molecule type" value="Genomic_DNA"/>
</dbReference>
<proteinExistence type="predicted"/>
<gene>
    <name evidence="2" type="ORF">ACFPK2_09380</name>
</gene>